<evidence type="ECO:0000313" key="2">
    <source>
        <dbReference type="EMBL" id="RNM03223.1"/>
    </source>
</evidence>
<dbReference type="AlphaFoldDB" id="A0A454TM56"/>
<dbReference type="EMBL" id="RJTL01000035">
    <property type="protein sequence ID" value="RNM03223.1"/>
    <property type="molecule type" value="Genomic_DNA"/>
</dbReference>
<dbReference type="Gene3D" id="3.40.50.300">
    <property type="entry name" value="P-loop containing nucleotide triphosphate hydrolases"/>
    <property type="match status" value="1"/>
</dbReference>
<dbReference type="Proteomes" id="UP000271222">
    <property type="component" value="Unassembled WGS sequence"/>
</dbReference>
<dbReference type="Pfam" id="PF13614">
    <property type="entry name" value="AAA_31"/>
    <property type="match status" value="1"/>
</dbReference>
<feature type="domain" description="AAA" evidence="1">
    <location>
        <begin position="1"/>
        <end position="181"/>
    </location>
</feature>
<dbReference type="PANTHER" id="PTHR13696:SF99">
    <property type="entry name" value="COBYRINIC ACID AC-DIAMIDE SYNTHASE"/>
    <property type="match status" value="1"/>
</dbReference>
<dbReference type="PANTHER" id="PTHR13696">
    <property type="entry name" value="P-LOOP CONTAINING NUCLEOSIDE TRIPHOSPHATE HYDROLASE"/>
    <property type="match status" value="1"/>
</dbReference>
<dbReference type="InterPro" id="IPR050678">
    <property type="entry name" value="DNA_Partitioning_ATPase"/>
</dbReference>
<dbReference type="InterPro" id="IPR027417">
    <property type="entry name" value="P-loop_NTPase"/>
</dbReference>
<name>A0A454TM56_9RALS</name>
<dbReference type="OrthoDB" id="9785810at2"/>
<dbReference type="RefSeq" id="WP_123203699.1">
    <property type="nucleotide sequence ID" value="NZ_RJTL01000035.1"/>
</dbReference>
<dbReference type="SUPFAM" id="SSF52540">
    <property type="entry name" value="P-loop containing nucleoside triphosphate hydrolases"/>
    <property type="match status" value="1"/>
</dbReference>
<sequence length="260" mass="28502">MKVVEVANQKGGVGKTTLTRHFLFHAVEKGLRVLVVDLDPQANLTKTMLNLSMQQVGGSEMPSPVPACGAHLLFQDTDALDPMEICEGVSLIAGTPELTDALTMPLDQVANVPVLLRKLGHHFDICLVDTPPTMSNLTFAGLMSADYVVMPCDIDQDATDGLTALFHNINVTRQHWNPGLQVLGVLPNKVNRRRNYDVNNLQALREQLGSVVLTSELTERSATKLAKLHPVWKNPRGDSDRRAAAEMRAACEEVFVRMGM</sequence>
<dbReference type="CDD" id="cd02042">
    <property type="entry name" value="ParAB_family"/>
    <property type="match status" value="1"/>
</dbReference>
<organism evidence="2 3">
    <name type="scientific">Ralstonia pseudosolanacearum</name>
    <dbReference type="NCBI Taxonomy" id="1310165"/>
    <lineage>
        <taxon>Bacteria</taxon>
        <taxon>Pseudomonadati</taxon>
        <taxon>Pseudomonadota</taxon>
        <taxon>Betaproteobacteria</taxon>
        <taxon>Burkholderiales</taxon>
        <taxon>Burkholderiaceae</taxon>
        <taxon>Ralstonia</taxon>
        <taxon>Ralstonia solanacearum species complex</taxon>
    </lineage>
</organism>
<dbReference type="InterPro" id="IPR025669">
    <property type="entry name" value="AAA_dom"/>
</dbReference>
<accession>A0A454TM56</accession>
<proteinExistence type="predicted"/>
<comment type="caution">
    <text evidence="2">The sequence shown here is derived from an EMBL/GenBank/DDBJ whole genome shotgun (WGS) entry which is preliminary data.</text>
</comment>
<gene>
    <name evidence="2" type="ORF">EGA29_19255</name>
</gene>
<protein>
    <submittedName>
        <fullName evidence="2">ParA family protein</fullName>
    </submittedName>
</protein>
<evidence type="ECO:0000259" key="1">
    <source>
        <dbReference type="Pfam" id="PF13614"/>
    </source>
</evidence>
<evidence type="ECO:0000313" key="3">
    <source>
        <dbReference type="Proteomes" id="UP000271222"/>
    </source>
</evidence>
<reference evidence="2 3" key="1">
    <citation type="submission" date="2018-10" db="EMBL/GenBank/DDBJ databases">
        <title>Draft Genome Sequence of Ralstonia pseudosolanacearum (R. solanacearum phylotype I) Strain Tg03 Isolated from Luffa cylindrica in China.</title>
        <authorList>
            <person name="Yuan G.-Q."/>
            <person name="Li Q.-Q."/>
            <person name="Zhang Y.-W."/>
        </authorList>
    </citation>
    <scope>NUCLEOTIDE SEQUENCE [LARGE SCALE GENOMIC DNA]</scope>
    <source>
        <strain evidence="2 3">Tg03</strain>
    </source>
</reference>